<feature type="domain" description="OmpR/PhoB-type" evidence="12">
    <location>
        <begin position="131"/>
        <end position="229"/>
    </location>
</feature>
<evidence type="ECO:0000259" key="11">
    <source>
        <dbReference type="PROSITE" id="PS50110"/>
    </source>
</evidence>
<dbReference type="CDD" id="cd00383">
    <property type="entry name" value="trans_reg_C"/>
    <property type="match status" value="1"/>
</dbReference>
<dbReference type="Gene3D" id="3.40.50.2300">
    <property type="match status" value="1"/>
</dbReference>
<dbReference type="SMART" id="SM00448">
    <property type="entry name" value="REC"/>
    <property type="match status" value="1"/>
</dbReference>
<feature type="modified residue" description="4-aspartylphosphate" evidence="9">
    <location>
        <position position="53"/>
    </location>
</feature>
<dbReference type="GO" id="GO:0000156">
    <property type="term" value="F:phosphorelay response regulator activity"/>
    <property type="evidence" value="ECO:0007669"/>
    <property type="project" value="TreeGrafter"/>
</dbReference>
<dbReference type="PANTHER" id="PTHR48111:SF40">
    <property type="entry name" value="PHOSPHATE REGULON TRANSCRIPTIONAL REGULATORY PROTEIN PHOB"/>
    <property type="match status" value="1"/>
</dbReference>
<dbReference type="EMBL" id="BJCC01000021">
    <property type="protein sequence ID" value="GCF94628.1"/>
    <property type="molecule type" value="Genomic_DNA"/>
</dbReference>
<dbReference type="InterPro" id="IPR039420">
    <property type="entry name" value="WalR-like"/>
</dbReference>
<keyword evidence="14" id="KW-1185">Reference proteome</keyword>
<dbReference type="InterPro" id="IPR016032">
    <property type="entry name" value="Sig_transdc_resp-reg_C-effctor"/>
</dbReference>
<evidence type="ECO:0000256" key="5">
    <source>
        <dbReference type="ARBA" id="ARBA00023125"/>
    </source>
</evidence>
<accession>A0A4P5PEN2</accession>
<dbReference type="GO" id="GO:0005829">
    <property type="term" value="C:cytosol"/>
    <property type="evidence" value="ECO:0007669"/>
    <property type="project" value="TreeGrafter"/>
</dbReference>
<dbReference type="PANTHER" id="PTHR48111">
    <property type="entry name" value="REGULATOR OF RPOS"/>
    <property type="match status" value="1"/>
</dbReference>
<organism evidence="13 14">
    <name type="scientific">Enterococcus florum</name>
    <dbReference type="NCBI Taxonomy" id="2480627"/>
    <lineage>
        <taxon>Bacteria</taxon>
        <taxon>Bacillati</taxon>
        <taxon>Bacillota</taxon>
        <taxon>Bacilli</taxon>
        <taxon>Lactobacillales</taxon>
        <taxon>Enterococcaceae</taxon>
        <taxon>Enterococcus</taxon>
    </lineage>
</organism>
<evidence type="ECO:0000256" key="1">
    <source>
        <dbReference type="ARBA" id="ARBA00022491"/>
    </source>
</evidence>
<keyword evidence="5 10" id="KW-0238">DNA-binding</keyword>
<evidence type="ECO:0000313" key="14">
    <source>
        <dbReference type="Proteomes" id="UP000290567"/>
    </source>
</evidence>
<feature type="DNA-binding region" description="OmpR/PhoB-type" evidence="10">
    <location>
        <begin position="131"/>
        <end position="229"/>
    </location>
</feature>
<evidence type="ECO:0000256" key="7">
    <source>
        <dbReference type="ARBA" id="ARBA00023251"/>
    </source>
</evidence>
<dbReference type="FunFam" id="3.40.50.2300:FF:000001">
    <property type="entry name" value="DNA-binding response regulator PhoB"/>
    <property type="match status" value="1"/>
</dbReference>
<evidence type="ECO:0000256" key="10">
    <source>
        <dbReference type="PROSITE-ProRule" id="PRU01091"/>
    </source>
</evidence>
<dbReference type="SUPFAM" id="SSF46894">
    <property type="entry name" value="C-terminal effector domain of the bipartite response regulators"/>
    <property type="match status" value="1"/>
</dbReference>
<dbReference type="Gene3D" id="1.10.10.10">
    <property type="entry name" value="Winged helix-like DNA-binding domain superfamily/Winged helix DNA-binding domain"/>
    <property type="match status" value="1"/>
</dbReference>
<dbReference type="AlphaFoldDB" id="A0A4P5PEN2"/>
<dbReference type="Pfam" id="PF00486">
    <property type="entry name" value="Trans_reg_C"/>
    <property type="match status" value="1"/>
</dbReference>
<keyword evidence="2 9" id="KW-0597">Phosphoprotein</keyword>
<keyword evidence="1" id="KW-0678">Repressor</keyword>
<dbReference type="SUPFAM" id="SSF52172">
    <property type="entry name" value="CheY-like"/>
    <property type="match status" value="1"/>
</dbReference>
<dbReference type="GO" id="GO:0000976">
    <property type="term" value="F:transcription cis-regulatory region binding"/>
    <property type="evidence" value="ECO:0007669"/>
    <property type="project" value="TreeGrafter"/>
</dbReference>
<keyword evidence="4" id="KW-0805">Transcription regulation</keyword>
<dbReference type="RefSeq" id="WP_146623046.1">
    <property type="nucleotide sequence ID" value="NZ_BJCC01000021.1"/>
</dbReference>
<dbReference type="GO" id="GO:0032993">
    <property type="term" value="C:protein-DNA complex"/>
    <property type="evidence" value="ECO:0007669"/>
    <property type="project" value="TreeGrafter"/>
</dbReference>
<keyword evidence="7" id="KW-0046">Antibiotic resistance</keyword>
<sequence length="229" mass="25839">MGFSILVADDEQGIVDFVKLYLEKDGYQVFTAADGEAAWHCLQQEQIDLAILDIMMPKLDGYQLIKKIRTEKNIPIIFLTAKDTSADKVLGLGVGADDYVTKPFDPLELVARVEAQLRRFYSLGAQEIAEPETLALHDLTLDLNQCLLYKGSEPVALTSIEFKILRLLMGTPGRVFTKKQIYEAAWEDIYIVDDNNIMVYISRLREKLGDREGASYIQTIRGLGYKLVP</sequence>
<dbReference type="GO" id="GO:0006355">
    <property type="term" value="P:regulation of DNA-templated transcription"/>
    <property type="evidence" value="ECO:0007669"/>
    <property type="project" value="InterPro"/>
</dbReference>
<feature type="domain" description="Response regulatory" evidence="11">
    <location>
        <begin position="4"/>
        <end position="117"/>
    </location>
</feature>
<proteinExistence type="predicted"/>
<dbReference type="CDD" id="cd17574">
    <property type="entry name" value="REC_OmpR"/>
    <property type="match status" value="1"/>
</dbReference>
<reference evidence="14" key="1">
    <citation type="submission" date="2019-02" db="EMBL/GenBank/DDBJ databases">
        <title>Draft genome sequence of Enterococcus sp. Gos25-1.</title>
        <authorList>
            <person name="Tanaka N."/>
            <person name="Shiwa Y."/>
            <person name="Fujita N."/>
        </authorList>
    </citation>
    <scope>NUCLEOTIDE SEQUENCE [LARGE SCALE GENOMIC DNA]</scope>
    <source>
        <strain evidence="14">Gos25-1</strain>
    </source>
</reference>
<evidence type="ECO:0000256" key="8">
    <source>
        <dbReference type="ARBA" id="ARBA00023316"/>
    </source>
</evidence>
<protein>
    <submittedName>
        <fullName evidence="13">DNA-binding response regulator</fullName>
    </submittedName>
</protein>
<keyword evidence="3" id="KW-0902">Two-component regulatory system</keyword>
<comment type="caution">
    <text evidence="13">The sequence shown here is derived from an EMBL/GenBank/DDBJ whole genome shotgun (WGS) entry which is preliminary data.</text>
</comment>
<dbReference type="Gene3D" id="6.10.250.690">
    <property type="match status" value="1"/>
</dbReference>
<evidence type="ECO:0000256" key="3">
    <source>
        <dbReference type="ARBA" id="ARBA00023012"/>
    </source>
</evidence>
<dbReference type="InterPro" id="IPR011006">
    <property type="entry name" value="CheY-like_superfamily"/>
</dbReference>
<keyword evidence="8" id="KW-0961">Cell wall biogenesis/degradation</keyword>
<dbReference type="PROSITE" id="PS51755">
    <property type="entry name" value="OMPR_PHOB"/>
    <property type="match status" value="1"/>
</dbReference>
<dbReference type="InterPro" id="IPR001867">
    <property type="entry name" value="OmpR/PhoB-type_DNA-bd"/>
</dbReference>
<evidence type="ECO:0000256" key="4">
    <source>
        <dbReference type="ARBA" id="ARBA00023015"/>
    </source>
</evidence>
<evidence type="ECO:0000256" key="2">
    <source>
        <dbReference type="ARBA" id="ARBA00022553"/>
    </source>
</evidence>
<dbReference type="OrthoDB" id="9790442at2"/>
<evidence type="ECO:0000256" key="9">
    <source>
        <dbReference type="PROSITE-ProRule" id="PRU00169"/>
    </source>
</evidence>
<dbReference type="GO" id="GO:0071555">
    <property type="term" value="P:cell wall organization"/>
    <property type="evidence" value="ECO:0007669"/>
    <property type="project" value="UniProtKB-KW"/>
</dbReference>
<dbReference type="InterPro" id="IPR036388">
    <property type="entry name" value="WH-like_DNA-bd_sf"/>
</dbReference>
<dbReference type="GO" id="GO:0046677">
    <property type="term" value="P:response to antibiotic"/>
    <property type="evidence" value="ECO:0007669"/>
    <property type="project" value="UniProtKB-KW"/>
</dbReference>
<evidence type="ECO:0000313" key="13">
    <source>
        <dbReference type="EMBL" id="GCF94628.1"/>
    </source>
</evidence>
<dbReference type="InterPro" id="IPR001789">
    <property type="entry name" value="Sig_transdc_resp-reg_receiver"/>
</dbReference>
<gene>
    <name evidence="13" type="ORF">NRIC_25190</name>
</gene>
<name>A0A4P5PEN2_9ENTE</name>
<dbReference type="PROSITE" id="PS50110">
    <property type="entry name" value="RESPONSE_REGULATORY"/>
    <property type="match status" value="1"/>
</dbReference>
<dbReference type="Pfam" id="PF00072">
    <property type="entry name" value="Response_reg"/>
    <property type="match status" value="1"/>
</dbReference>
<evidence type="ECO:0000259" key="12">
    <source>
        <dbReference type="PROSITE" id="PS51755"/>
    </source>
</evidence>
<evidence type="ECO:0000256" key="6">
    <source>
        <dbReference type="ARBA" id="ARBA00023163"/>
    </source>
</evidence>
<dbReference type="SMART" id="SM00862">
    <property type="entry name" value="Trans_reg_C"/>
    <property type="match status" value="1"/>
</dbReference>
<dbReference type="Proteomes" id="UP000290567">
    <property type="component" value="Unassembled WGS sequence"/>
</dbReference>
<keyword evidence="6" id="KW-0804">Transcription</keyword>